<dbReference type="PANTHER" id="PTHR30627">
    <property type="entry name" value="PEPTIDOGLYCAN D,D-TRANSPEPTIDASE"/>
    <property type="match status" value="1"/>
</dbReference>
<comment type="caution">
    <text evidence="17">The sequence shown here is derived from an EMBL/GenBank/DDBJ whole genome shotgun (WGS) entry which is preliminary data.</text>
</comment>
<keyword evidence="12" id="KW-0472">Membrane</keyword>
<gene>
    <name evidence="17" type="primary">mrdA</name>
    <name evidence="17" type="ORF">ENY07_11335</name>
</gene>
<keyword evidence="9" id="KW-0133">Cell shape</keyword>
<dbReference type="GO" id="GO:0006508">
    <property type="term" value="P:proteolysis"/>
    <property type="evidence" value="ECO:0007669"/>
    <property type="project" value="UniProtKB-KW"/>
</dbReference>
<accession>A0A8J4HF69</accession>
<keyword evidence="8" id="KW-0378">Hydrolase</keyword>
<evidence type="ECO:0000259" key="16">
    <source>
        <dbReference type="Pfam" id="PF03717"/>
    </source>
</evidence>
<dbReference type="GO" id="GO:0071972">
    <property type="term" value="F:peptidoglycan L,D-transpeptidase activity"/>
    <property type="evidence" value="ECO:0007669"/>
    <property type="project" value="TreeGrafter"/>
</dbReference>
<dbReference type="InterPro" id="IPR036138">
    <property type="entry name" value="PBP_dimer_sf"/>
</dbReference>
<reference evidence="17" key="1">
    <citation type="journal article" date="2020" name="mSystems">
        <title>Genome- and Community-Level Interaction Insights into Carbon Utilization and Element Cycling Functions of Hydrothermarchaeota in Hydrothermal Sediment.</title>
        <authorList>
            <person name="Zhou Z."/>
            <person name="Liu Y."/>
            <person name="Xu W."/>
            <person name="Pan J."/>
            <person name="Luo Z.H."/>
            <person name="Li M."/>
        </authorList>
    </citation>
    <scope>NUCLEOTIDE SEQUENCE</scope>
    <source>
        <strain evidence="17">SpSt-997</strain>
    </source>
</reference>
<dbReference type="InterPro" id="IPR012338">
    <property type="entry name" value="Beta-lactam/transpept-like"/>
</dbReference>
<evidence type="ECO:0000259" key="15">
    <source>
        <dbReference type="Pfam" id="PF00905"/>
    </source>
</evidence>
<proteinExistence type="predicted"/>
<dbReference type="EMBL" id="DTQM01000216">
    <property type="protein sequence ID" value="HGC43795.1"/>
    <property type="molecule type" value="Genomic_DNA"/>
</dbReference>
<comment type="subcellular location">
    <subcellularLocation>
        <location evidence="2">Cell membrane</location>
    </subcellularLocation>
    <subcellularLocation>
        <location evidence="1">Membrane</location>
        <topology evidence="1">Single-pass membrane protein</topology>
    </subcellularLocation>
</comment>
<keyword evidence="6" id="KW-0645">Protease</keyword>
<dbReference type="SUPFAM" id="SSF56519">
    <property type="entry name" value="Penicillin binding protein dimerisation domain"/>
    <property type="match status" value="1"/>
</dbReference>
<dbReference type="InterPro" id="IPR001460">
    <property type="entry name" value="PCN-bd_Tpept"/>
</dbReference>
<dbReference type="GO" id="GO:0005886">
    <property type="term" value="C:plasma membrane"/>
    <property type="evidence" value="ECO:0007669"/>
    <property type="project" value="UniProtKB-SubCell"/>
</dbReference>
<evidence type="ECO:0000256" key="7">
    <source>
        <dbReference type="ARBA" id="ARBA00022692"/>
    </source>
</evidence>
<feature type="region of interest" description="Disordered" evidence="14">
    <location>
        <begin position="603"/>
        <end position="629"/>
    </location>
</feature>
<feature type="domain" description="Penicillin-binding protein dimerisation" evidence="16">
    <location>
        <begin position="58"/>
        <end position="228"/>
    </location>
</feature>
<name>A0A8J4HF69_9PROT</name>
<dbReference type="SUPFAM" id="SSF56601">
    <property type="entry name" value="beta-lactamase/transpeptidase-like"/>
    <property type="match status" value="1"/>
</dbReference>
<evidence type="ECO:0000313" key="17">
    <source>
        <dbReference type="EMBL" id="HGC43795.1"/>
    </source>
</evidence>
<dbReference type="GO" id="GO:0008658">
    <property type="term" value="F:penicillin binding"/>
    <property type="evidence" value="ECO:0007669"/>
    <property type="project" value="InterPro"/>
</dbReference>
<dbReference type="NCBIfam" id="TIGR03423">
    <property type="entry name" value="pbp2_mrdA"/>
    <property type="match status" value="1"/>
</dbReference>
<evidence type="ECO:0000256" key="8">
    <source>
        <dbReference type="ARBA" id="ARBA00022801"/>
    </source>
</evidence>
<dbReference type="Gene3D" id="3.40.710.10">
    <property type="entry name" value="DD-peptidase/beta-lactamase superfamily"/>
    <property type="match status" value="1"/>
</dbReference>
<keyword evidence="11" id="KW-1133">Transmembrane helix</keyword>
<dbReference type="InterPro" id="IPR050515">
    <property type="entry name" value="Beta-lactam/transpept"/>
</dbReference>
<evidence type="ECO:0000256" key="11">
    <source>
        <dbReference type="ARBA" id="ARBA00022989"/>
    </source>
</evidence>
<dbReference type="Gene3D" id="3.90.1310.10">
    <property type="entry name" value="Penicillin-binding protein 2a (Domain 2)"/>
    <property type="match status" value="1"/>
</dbReference>
<dbReference type="InterPro" id="IPR005311">
    <property type="entry name" value="PBP_dimer"/>
</dbReference>
<keyword evidence="5" id="KW-0121">Carboxypeptidase</keyword>
<sequence>MRRDARRTSIFTRRALLLAGIETLALGGLAARLYRVQVADGARYALLADTNHISARLIAVPRGRLLDRNGDVLAGNRMNWRAVLIAEQTADVQATLDRFSRLLPLSDHERARIDRELARQRSFIPVIVRDFLEWDEMASIEVNAPDLPGIMIDAGTTRLYPYGETLAHVVGYVAPPNEDEADDDPALALPGTRIGRAAVEKYHEPALRGRPGIVQLEINAIGRVIRELDRQEGTPGAEITLTIDAGLQQAVMARLGEESASAVVLDARNGEVLAMATNPSFDPGLFNAGVSQAQWVEWTRNRRTPLINKAVAGLYAPGSTFKMVVALAGLEAHAITPHDRIFCPGYLDLGDTRFHCWSRHGHGSLDLQGGLKNSCDVFFYEVARRTGIDTIAAMARRFGLGVRPAIELPEARAGLVPTREWRLAHGHRWNPGDTVVHGIGQGFLQIAPVQLATMAARIASGRAVEPHLTRRIDGVIQPGAEAGAWPRLDLPEPALAAVRQGMWAVVNEKGGTAPLARLDLPGVQLAGKTGSTQVRRVSREAREHGNFKSENLPWEFRPHALFVAYAPYDDPVYALAVVVEHGNAGAQAAAPLARAIMTDALTRDPAHHGGQAGPRLAASALPGPGETSR</sequence>
<evidence type="ECO:0000256" key="5">
    <source>
        <dbReference type="ARBA" id="ARBA00022645"/>
    </source>
</evidence>
<dbReference type="AlphaFoldDB" id="A0A8J4HF69"/>
<dbReference type="GO" id="GO:0009002">
    <property type="term" value="F:serine-type D-Ala-D-Ala carboxypeptidase activity"/>
    <property type="evidence" value="ECO:0007669"/>
    <property type="project" value="InterPro"/>
</dbReference>
<dbReference type="InterPro" id="IPR017790">
    <property type="entry name" value="Penicillin-binding_protein_2"/>
</dbReference>
<dbReference type="Pfam" id="PF03717">
    <property type="entry name" value="PBP_dimer"/>
    <property type="match status" value="1"/>
</dbReference>
<evidence type="ECO:0000256" key="1">
    <source>
        <dbReference type="ARBA" id="ARBA00004167"/>
    </source>
</evidence>
<dbReference type="Gene3D" id="3.30.1390.30">
    <property type="entry name" value="Penicillin-binding protein 2a, domain 3"/>
    <property type="match status" value="1"/>
</dbReference>
<feature type="domain" description="Penicillin-binding protein transpeptidase" evidence="15">
    <location>
        <begin position="261"/>
        <end position="597"/>
    </location>
</feature>
<keyword evidence="13" id="KW-0961">Cell wall biogenesis/degradation</keyword>
<dbReference type="PANTHER" id="PTHR30627:SF2">
    <property type="entry name" value="PEPTIDOGLYCAN D,D-TRANSPEPTIDASE MRDA"/>
    <property type="match status" value="1"/>
</dbReference>
<keyword evidence="4" id="KW-0997">Cell inner membrane</keyword>
<dbReference type="GO" id="GO:0008360">
    <property type="term" value="P:regulation of cell shape"/>
    <property type="evidence" value="ECO:0007669"/>
    <property type="project" value="UniProtKB-KW"/>
</dbReference>
<dbReference type="GO" id="GO:0009252">
    <property type="term" value="P:peptidoglycan biosynthetic process"/>
    <property type="evidence" value="ECO:0007669"/>
    <property type="project" value="UniProtKB-KW"/>
</dbReference>
<keyword evidence="3" id="KW-1003">Cell membrane</keyword>
<evidence type="ECO:0000256" key="13">
    <source>
        <dbReference type="ARBA" id="ARBA00023316"/>
    </source>
</evidence>
<evidence type="ECO:0000256" key="6">
    <source>
        <dbReference type="ARBA" id="ARBA00022670"/>
    </source>
</evidence>
<evidence type="ECO:0000256" key="10">
    <source>
        <dbReference type="ARBA" id="ARBA00022984"/>
    </source>
</evidence>
<evidence type="ECO:0000256" key="14">
    <source>
        <dbReference type="SAM" id="MobiDB-lite"/>
    </source>
</evidence>
<keyword evidence="10" id="KW-0573">Peptidoglycan synthesis</keyword>
<protein>
    <submittedName>
        <fullName evidence="17">Penicillin-binding protein 2</fullName>
    </submittedName>
</protein>
<dbReference type="Pfam" id="PF00905">
    <property type="entry name" value="Transpeptidase"/>
    <property type="match status" value="1"/>
</dbReference>
<evidence type="ECO:0000256" key="12">
    <source>
        <dbReference type="ARBA" id="ARBA00023136"/>
    </source>
</evidence>
<dbReference type="GO" id="GO:0071555">
    <property type="term" value="P:cell wall organization"/>
    <property type="evidence" value="ECO:0007669"/>
    <property type="project" value="UniProtKB-KW"/>
</dbReference>
<organism evidence="17">
    <name type="scientific">Acidicaldus sp</name>
    <dbReference type="NCBI Taxonomy" id="1872105"/>
    <lineage>
        <taxon>Bacteria</taxon>
        <taxon>Pseudomonadati</taxon>
        <taxon>Pseudomonadota</taxon>
        <taxon>Alphaproteobacteria</taxon>
        <taxon>Acetobacterales</taxon>
        <taxon>Acetobacteraceae</taxon>
        <taxon>Acidicaldus</taxon>
    </lineage>
</organism>
<keyword evidence="7" id="KW-0812">Transmembrane</keyword>
<evidence type="ECO:0000256" key="4">
    <source>
        <dbReference type="ARBA" id="ARBA00022519"/>
    </source>
</evidence>
<evidence type="ECO:0000256" key="2">
    <source>
        <dbReference type="ARBA" id="ARBA00004236"/>
    </source>
</evidence>
<evidence type="ECO:0000256" key="3">
    <source>
        <dbReference type="ARBA" id="ARBA00022475"/>
    </source>
</evidence>
<evidence type="ECO:0000256" key="9">
    <source>
        <dbReference type="ARBA" id="ARBA00022960"/>
    </source>
</evidence>